<feature type="non-terminal residue" evidence="2">
    <location>
        <position position="1"/>
    </location>
</feature>
<accession>A0ABV0NZ63</accession>
<sequence>VKVNHQSGGGISLHPLNKRHPSQSTRTPVDKLVLVTTAVTQESNTAAVLEVLTGVLLMGSNMAAISTSSMQLQETAAFSLQKRAGALHLIPAVKISQSSLL</sequence>
<keyword evidence="3" id="KW-1185">Reference proteome</keyword>
<dbReference type="EMBL" id="JAHRIO010054912">
    <property type="protein sequence ID" value="MEQ2176701.1"/>
    <property type="molecule type" value="Genomic_DNA"/>
</dbReference>
<comment type="caution">
    <text evidence="2">The sequence shown here is derived from an EMBL/GenBank/DDBJ whole genome shotgun (WGS) entry which is preliminary data.</text>
</comment>
<evidence type="ECO:0000256" key="1">
    <source>
        <dbReference type="SAM" id="MobiDB-lite"/>
    </source>
</evidence>
<feature type="region of interest" description="Disordered" evidence="1">
    <location>
        <begin position="1"/>
        <end position="28"/>
    </location>
</feature>
<protein>
    <submittedName>
        <fullName evidence="2">Uncharacterized protein</fullName>
    </submittedName>
</protein>
<organism evidence="2 3">
    <name type="scientific">Goodea atripinnis</name>
    <dbReference type="NCBI Taxonomy" id="208336"/>
    <lineage>
        <taxon>Eukaryota</taxon>
        <taxon>Metazoa</taxon>
        <taxon>Chordata</taxon>
        <taxon>Craniata</taxon>
        <taxon>Vertebrata</taxon>
        <taxon>Euteleostomi</taxon>
        <taxon>Actinopterygii</taxon>
        <taxon>Neopterygii</taxon>
        <taxon>Teleostei</taxon>
        <taxon>Neoteleostei</taxon>
        <taxon>Acanthomorphata</taxon>
        <taxon>Ovalentaria</taxon>
        <taxon>Atherinomorphae</taxon>
        <taxon>Cyprinodontiformes</taxon>
        <taxon>Goodeidae</taxon>
        <taxon>Goodea</taxon>
    </lineage>
</organism>
<dbReference type="Proteomes" id="UP001476798">
    <property type="component" value="Unassembled WGS sequence"/>
</dbReference>
<evidence type="ECO:0000313" key="2">
    <source>
        <dbReference type="EMBL" id="MEQ2176701.1"/>
    </source>
</evidence>
<name>A0ABV0NZ63_9TELE</name>
<proteinExistence type="predicted"/>
<reference evidence="2 3" key="1">
    <citation type="submission" date="2021-06" db="EMBL/GenBank/DDBJ databases">
        <authorList>
            <person name="Palmer J.M."/>
        </authorList>
    </citation>
    <scope>NUCLEOTIDE SEQUENCE [LARGE SCALE GENOMIC DNA]</scope>
    <source>
        <strain evidence="2 3">GA_2019</strain>
        <tissue evidence="2">Muscle</tissue>
    </source>
</reference>
<gene>
    <name evidence="2" type="ORF">GOODEAATRI_030692</name>
</gene>
<evidence type="ECO:0000313" key="3">
    <source>
        <dbReference type="Proteomes" id="UP001476798"/>
    </source>
</evidence>